<dbReference type="InterPro" id="IPR002104">
    <property type="entry name" value="Integrase_catalytic"/>
</dbReference>
<organism evidence="3 4">
    <name type="scientific">Methanomethylophilus alvi</name>
    <dbReference type="NCBI Taxonomy" id="1291540"/>
    <lineage>
        <taxon>Archaea</taxon>
        <taxon>Methanobacteriati</taxon>
        <taxon>Thermoplasmatota</taxon>
        <taxon>Thermoplasmata</taxon>
        <taxon>Methanomassiliicoccales</taxon>
        <taxon>Methanomethylophilaceae</taxon>
        <taxon>Methanomethylophilus</taxon>
    </lineage>
</organism>
<dbReference type="Gene3D" id="1.10.443.10">
    <property type="entry name" value="Intergrase catalytic core"/>
    <property type="match status" value="1"/>
</dbReference>
<sequence length="103" mass="11529">MVDNNLNAHALFPSKDSADGYLSGNAIRRIKAVVEDDLDVKFDLRMCRRTFGQRYLDSDVDIESVSVLMGHASTKTTEGFYSRKRLNKAIDNARNSWLSSGGQ</sequence>
<evidence type="ECO:0000256" key="1">
    <source>
        <dbReference type="ARBA" id="ARBA00023172"/>
    </source>
</evidence>
<dbReference type="Pfam" id="PF00589">
    <property type="entry name" value="Phage_integrase"/>
    <property type="match status" value="1"/>
</dbReference>
<proteinExistence type="predicted"/>
<reference evidence="3 4" key="1">
    <citation type="submission" date="2016-10" db="EMBL/GenBank/DDBJ databases">
        <title>Complete genome of the TMA-utilizing, human hosted archaeon Methanomethylophilus alvus Gen. nov, sp. nov., strain Mx-05, derived from a pure culture.</title>
        <authorList>
            <person name="Brugere J.-F."/>
            <person name="Ben Hania W."/>
            <person name="Chaudhary P.P."/>
            <person name="Gaci N."/>
            <person name="Borrel G."/>
            <person name="Cao Van Tuat L."/>
            <person name="Fardeau M.-L."/>
            <person name="Harris H.M.B."/>
            <person name="O'Toole P.W."/>
            <person name="Ollivier B."/>
        </authorList>
    </citation>
    <scope>NUCLEOTIDE SEQUENCE [LARGE SCALE GENOMIC DNA]</scope>
    <source>
        <strain evidence="3 4">Mx-05</strain>
    </source>
</reference>
<dbReference type="SUPFAM" id="SSF56349">
    <property type="entry name" value="DNA breaking-rejoining enzymes"/>
    <property type="match status" value="1"/>
</dbReference>
<dbReference type="GO" id="GO:0006310">
    <property type="term" value="P:DNA recombination"/>
    <property type="evidence" value="ECO:0007669"/>
    <property type="project" value="UniProtKB-KW"/>
</dbReference>
<protein>
    <recommendedName>
        <fullName evidence="2">Tyr recombinase domain-containing protein</fullName>
    </recommendedName>
</protein>
<dbReference type="InterPro" id="IPR011010">
    <property type="entry name" value="DNA_brk_join_enz"/>
</dbReference>
<evidence type="ECO:0000259" key="2">
    <source>
        <dbReference type="Pfam" id="PF00589"/>
    </source>
</evidence>
<keyword evidence="1" id="KW-0233">DNA recombination</keyword>
<gene>
    <name evidence="3" type="ORF">BKD89_04755</name>
</gene>
<dbReference type="Proteomes" id="UP000273278">
    <property type="component" value="Chromosome"/>
</dbReference>
<feature type="domain" description="Tyr recombinase" evidence="2">
    <location>
        <begin position="5"/>
        <end position="84"/>
    </location>
</feature>
<dbReference type="EMBL" id="CP017686">
    <property type="protein sequence ID" value="AYQ55112.1"/>
    <property type="molecule type" value="Genomic_DNA"/>
</dbReference>
<dbReference type="GO" id="GO:0003677">
    <property type="term" value="F:DNA binding"/>
    <property type="evidence" value="ECO:0007669"/>
    <property type="project" value="InterPro"/>
</dbReference>
<evidence type="ECO:0000313" key="4">
    <source>
        <dbReference type="Proteomes" id="UP000273278"/>
    </source>
</evidence>
<accession>A0A3G3IHY1</accession>
<evidence type="ECO:0000313" key="3">
    <source>
        <dbReference type="EMBL" id="AYQ55112.1"/>
    </source>
</evidence>
<dbReference type="AlphaFoldDB" id="A0A3G3IHY1"/>
<dbReference type="GO" id="GO:0015074">
    <property type="term" value="P:DNA integration"/>
    <property type="evidence" value="ECO:0007669"/>
    <property type="project" value="InterPro"/>
</dbReference>
<dbReference type="InterPro" id="IPR013762">
    <property type="entry name" value="Integrase-like_cat_sf"/>
</dbReference>
<name>A0A3G3IHY1_9ARCH</name>